<dbReference type="InterPro" id="IPR028082">
    <property type="entry name" value="Peripla_BP_I"/>
</dbReference>
<feature type="signal peptide" evidence="3">
    <location>
        <begin position="1"/>
        <end position="20"/>
    </location>
</feature>
<dbReference type="RefSeq" id="WP_158351051.1">
    <property type="nucleotide sequence ID" value="NZ_JAHQCX010000005.1"/>
</dbReference>
<evidence type="ECO:0000256" key="1">
    <source>
        <dbReference type="ARBA" id="ARBA00004196"/>
    </source>
</evidence>
<comment type="caution">
    <text evidence="5">The sequence shown here is derived from an EMBL/GenBank/DDBJ whole genome shotgun (WGS) entry which is preliminary data.</text>
</comment>
<feature type="chain" id="PRO_5046504096" evidence="3">
    <location>
        <begin position="21"/>
        <end position="416"/>
    </location>
</feature>
<dbReference type="PANTHER" id="PTHR30036:SF8">
    <property type="entry name" value="ABC-TYPE SUGAR TRANSPORT SYSTEM PERIPLASMIC COMPONENT-LIKE PROTEIN"/>
    <property type="match status" value="1"/>
</dbReference>
<evidence type="ECO:0000259" key="4">
    <source>
        <dbReference type="Pfam" id="PF13407"/>
    </source>
</evidence>
<sequence length="416" mass="43787">MKKKLLAITLCLAMTVSAMAGCGSKQDTAPADTGSQNTDASAQSGGEKDAAPASSNSAAPADTSASGSGSGDLEGAHVLLLKAAGTFTTKIYEGYSDYMESHGYKTAEKSPTETTVAAQVQIIDELITQKVASITVATNGDAGYDEVFKKAKDAGIIINSVDSACNPEFRTIHVNQASSESLGAYQVRAAVLQALGVDYPGDNMEKAVDDALASYTGDELRIGVLSASIDTPVQNGWIADMEKELQRPCYQGKVSPELDKKYGNDDLTASTTQAQAFMSENKVDVIIAPTTVGLAAQGQVLKQAGSDMKVTGLGVPSEMQAFMPLSPDENAFDYVCPYMMLWDLGHLGALSAAATLAVMNDGFDGKEGSTFTMDAWGDYPETTFTAAPASDGGTEVIMDDPYVFYKDNMADWINKM</sequence>
<keyword evidence="3" id="KW-0732">Signal</keyword>
<keyword evidence="6" id="KW-1185">Reference proteome</keyword>
<accession>A0ABS6K6K6</accession>
<dbReference type="InterPro" id="IPR050555">
    <property type="entry name" value="Bact_Solute-Bind_Prot2"/>
</dbReference>
<dbReference type="EMBL" id="JAHQCX010000005">
    <property type="protein sequence ID" value="MBU9726140.1"/>
    <property type="molecule type" value="Genomic_DNA"/>
</dbReference>
<dbReference type="PROSITE" id="PS51257">
    <property type="entry name" value="PROKAR_LIPOPROTEIN"/>
    <property type="match status" value="1"/>
</dbReference>
<dbReference type="Gene3D" id="3.40.50.2300">
    <property type="match status" value="2"/>
</dbReference>
<dbReference type="Pfam" id="PF13407">
    <property type="entry name" value="Peripla_BP_4"/>
    <property type="match status" value="1"/>
</dbReference>
<evidence type="ECO:0000256" key="3">
    <source>
        <dbReference type="SAM" id="SignalP"/>
    </source>
</evidence>
<dbReference type="Proteomes" id="UP001314681">
    <property type="component" value="Unassembled WGS sequence"/>
</dbReference>
<name>A0ABS6K6K6_9FIRM</name>
<feature type="compositionally biased region" description="Low complexity" evidence="2">
    <location>
        <begin position="51"/>
        <end position="67"/>
    </location>
</feature>
<dbReference type="SUPFAM" id="SSF53822">
    <property type="entry name" value="Periplasmic binding protein-like I"/>
    <property type="match status" value="1"/>
</dbReference>
<evidence type="ECO:0000313" key="5">
    <source>
        <dbReference type="EMBL" id="MBU9726140.1"/>
    </source>
</evidence>
<dbReference type="PANTHER" id="PTHR30036">
    <property type="entry name" value="D-XYLOSE-BINDING PERIPLASMIC PROTEIN"/>
    <property type="match status" value="1"/>
</dbReference>
<reference evidence="5 6" key="1">
    <citation type="submission" date="2021-06" db="EMBL/GenBank/DDBJ databases">
        <title>Description of novel taxa of the family Lachnospiraceae.</title>
        <authorList>
            <person name="Chaplin A.V."/>
            <person name="Sokolova S.R."/>
            <person name="Pikina A.P."/>
            <person name="Korzhanova M."/>
            <person name="Belova V."/>
            <person name="Korostin D."/>
            <person name="Efimov B.A."/>
        </authorList>
    </citation>
    <scope>NUCLEOTIDE SEQUENCE [LARGE SCALE GENOMIC DNA]</scope>
    <source>
        <strain evidence="5 6">ASD4241</strain>
    </source>
</reference>
<feature type="domain" description="Periplasmic binding protein" evidence="4">
    <location>
        <begin position="82"/>
        <end position="360"/>
    </location>
</feature>
<evidence type="ECO:0000313" key="6">
    <source>
        <dbReference type="Proteomes" id="UP001314681"/>
    </source>
</evidence>
<dbReference type="InterPro" id="IPR025997">
    <property type="entry name" value="SBP_2_dom"/>
</dbReference>
<comment type="subcellular location">
    <subcellularLocation>
        <location evidence="1">Cell envelope</location>
    </subcellularLocation>
</comment>
<organism evidence="5 6">
    <name type="scientific">Diplocloster modestus</name>
    <dbReference type="NCBI Taxonomy" id="2850322"/>
    <lineage>
        <taxon>Bacteria</taxon>
        <taxon>Bacillati</taxon>
        <taxon>Bacillota</taxon>
        <taxon>Clostridia</taxon>
        <taxon>Lachnospirales</taxon>
        <taxon>Lachnospiraceae</taxon>
        <taxon>Diplocloster</taxon>
    </lineage>
</organism>
<proteinExistence type="predicted"/>
<gene>
    <name evidence="5" type="ORF">KTH90_08945</name>
</gene>
<evidence type="ECO:0000256" key="2">
    <source>
        <dbReference type="SAM" id="MobiDB-lite"/>
    </source>
</evidence>
<feature type="compositionally biased region" description="Polar residues" evidence="2">
    <location>
        <begin position="33"/>
        <end position="44"/>
    </location>
</feature>
<protein>
    <submittedName>
        <fullName evidence="5">Substrate-binding domain-containing protein</fullName>
    </submittedName>
</protein>
<feature type="region of interest" description="Disordered" evidence="2">
    <location>
        <begin position="24"/>
        <end position="70"/>
    </location>
</feature>